<dbReference type="SMART" id="SM00906">
    <property type="entry name" value="Fungal_trans"/>
    <property type="match status" value="1"/>
</dbReference>
<dbReference type="InParanoid" id="W3XPC4"/>
<evidence type="ECO:0000259" key="3">
    <source>
        <dbReference type="SMART" id="SM00906"/>
    </source>
</evidence>
<dbReference type="GO" id="GO:0003677">
    <property type="term" value="F:DNA binding"/>
    <property type="evidence" value="ECO:0007669"/>
    <property type="project" value="InterPro"/>
</dbReference>
<evidence type="ECO:0000256" key="1">
    <source>
        <dbReference type="ARBA" id="ARBA00023242"/>
    </source>
</evidence>
<dbReference type="InterPro" id="IPR007219">
    <property type="entry name" value="XnlR_reg_dom"/>
</dbReference>
<dbReference type="CDD" id="cd12148">
    <property type="entry name" value="fungal_TF_MHR"/>
    <property type="match status" value="1"/>
</dbReference>
<sequence>MPVKPGKSNAQVLQVHVKAALAAKPTVISAPQNCPGGLTPEQSTKADLRTAEPVPDLYVDRLLANARRPDLLNHDRRFTVKRNGLFLGNFSLTFFSDARLEQLSKRLGNDKVKQLCSRISSVIRHRVQQHEELSSNSLRLTAGSVFEASTSLPEAKSWIQSYFDRVHPFYPFLDRRAFESLAFSSNLPQSLVQDKAWSALYHSVLALGCQAMGGGSFEAGKGEAWRLFSVSLGLFPDLITLPDSLTVLQAMAAMTIYSLGISCIAIEHVIISEAARRAQNLGSSKLTGDEAINYHKVFWVMYSTEKISSFHFGRNSVFNDHDIVCPIPSVPEAVTAGFDWFLACARYARLLSRAMSNLFSVSVLGNPKTYYLATIEQLTRELETWRLSLPPDIRPGERFWQNASKGNLLVAPAIWVACLYNSFRLSLNRATLYLAADAPEVVSKAQQAESTKALMETSRSTLELTTFIDVEPYTPLWIIGGIPLTAHFTLFDLVINNSSHPGTAGNLALLNIAGGHFSRIEYASDGHLPGSVIAEFTHIAREYVNSTTQSQISTEPLRAARAPGPSTTDPTTINSADAKMINSDLVTNPPTLSVDQALASTTQADPVAMSFGDMLYFPIGEEFIDSSENNLMGIDIMDLFNTHIPGIDPMFFGN</sequence>
<dbReference type="GO" id="GO:0006351">
    <property type="term" value="P:DNA-templated transcription"/>
    <property type="evidence" value="ECO:0007669"/>
    <property type="project" value="InterPro"/>
</dbReference>
<dbReference type="KEGG" id="pfy:PFICI_01736"/>
<reference evidence="5" key="1">
    <citation type="journal article" date="2015" name="BMC Genomics">
        <title>Genomic and transcriptomic analysis of the endophytic fungus Pestalotiopsis fici reveals its lifestyle and high potential for synthesis of natural products.</title>
        <authorList>
            <person name="Wang X."/>
            <person name="Zhang X."/>
            <person name="Liu L."/>
            <person name="Xiang M."/>
            <person name="Wang W."/>
            <person name="Sun X."/>
            <person name="Che Y."/>
            <person name="Guo L."/>
            <person name="Liu G."/>
            <person name="Guo L."/>
            <person name="Wang C."/>
            <person name="Yin W.B."/>
            <person name="Stadler M."/>
            <person name="Zhang X."/>
            <person name="Liu X."/>
        </authorList>
    </citation>
    <scope>NUCLEOTIDE SEQUENCE [LARGE SCALE GENOMIC DNA]</scope>
    <source>
        <strain evidence="5">W106-1 / CGMCC3.15140</strain>
    </source>
</reference>
<dbReference type="STRING" id="1229662.W3XPC4"/>
<name>W3XPC4_PESFW</name>
<dbReference type="Proteomes" id="UP000030651">
    <property type="component" value="Unassembled WGS sequence"/>
</dbReference>
<dbReference type="GeneID" id="19266749"/>
<dbReference type="GO" id="GO:0003700">
    <property type="term" value="F:DNA-binding transcription factor activity"/>
    <property type="evidence" value="ECO:0007669"/>
    <property type="project" value="InterPro"/>
</dbReference>
<dbReference type="OMA" id="VKNTCAI"/>
<dbReference type="Pfam" id="PF04082">
    <property type="entry name" value="Fungal_trans"/>
    <property type="match status" value="1"/>
</dbReference>
<evidence type="ECO:0000256" key="2">
    <source>
        <dbReference type="SAM" id="MobiDB-lite"/>
    </source>
</evidence>
<proteinExistence type="predicted"/>
<feature type="region of interest" description="Disordered" evidence="2">
    <location>
        <begin position="550"/>
        <end position="569"/>
    </location>
</feature>
<protein>
    <recommendedName>
        <fullName evidence="3">Xylanolytic transcriptional activator regulatory domain-containing protein</fullName>
    </recommendedName>
</protein>
<accession>W3XPC4</accession>
<feature type="domain" description="Xylanolytic transcriptional activator regulatory" evidence="3">
    <location>
        <begin position="267"/>
        <end position="334"/>
    </location>
</feature>
<dbReference type="eggNOG" id="ENOG502QRIK">
    <property type="taxonomic scope" value="Eukaryota"/>
</dbReference>
<keyword evidence="1" id="KW-0539">Nucleus</keyword>
<dbReference type="EMBL" id="KI912109">
    <property type="protein sequence ID" value="ETS87908.1"/>
    <property type="molecule type" value="Genomic_DNA"/>
</dbReference>
<dbReference type="OrthoDB" id="39175at2759"/>
<organism evidence="4 5">
    <name type="scientific">Pestalotiopsis fici (strain W106-1 / CGMCC3.15140)</name>
    <dbReference type="NCBI Taxonomy" id="1229662"/>
    <lineage>
        <taxon>Eukaryota</taxon>
        <taxon>Fungi</taxon>
        <taxon>Dikarya</taxon>
        <taxon>Ascomycota</taxon>
        <taxon>Pezizomycotina</taxon>
        <taxon>Sordariomycetes</taxon>
        <taxon>Xylariomycetidae</taxon>
        <taxon>Amphisphaeriales</taxon>
        <taxon>Sporocadaceae</taxon>
        <taxon>Pestalotiopsis</taxon>
    </lineage>
</organism>
<dbReference type="HOGENOM" id="CLU_016058_3_1_1"/>
<dbReference type="PANTHER" id="PTHR46910:SF25">
    <property type="entry name" value="ABC-TRANSPORTER-REGULATING TRANSCRIPTION FACTOR"/>
    <property type="match status" value="1"/>
</dbReference>
<dbReference type="PANTHER" id="PTHR46910">
    <property type="entry name" value="TRANSCRIPTION FACTOR PDR1"/>
    <property type="match status" value="1"/>
</dbReference>
<evidence type="ECO:0000313" key="5">
    <source>
        <dbReference type="Proteomes" id="UP000030651"/>
    </source>
</evidence>
<evidence type="ECO:0000313" key="4">
    <source>
        <dbReference type="EMBL" id="ETS87908.1"/>
    </source>
</evidence>
<dbReference type="AlphaFoldDB" id="W3XPC4"/>
<dbReference type="RefSeq" id="XP_007828508.1">
    <property type="nucleotide sequence ID" value="XM_007830317.1"/>
</dbReference>
<dbReference type="GO" id="GO:0008270">
    <property type="term" value="F:zinc ion binding"/>
    <property type="evidence" value="ECO:0007669"/>
    <property type="project" value="InterPro"/>
</dbReference>
<keyword evidence="5" id="KW-1185">Reference proteome</keyword>
<dbReference type="InterPro" id="IPR050987">
    <property type="entry name" value="AtrR-like"/>
</dbReference>
<gene>
    <name evidence="4" type="ORF">PFICI_01736</name>
</gene>